<evidence type="ECO:0000256" key="2">
    <source>
        <dbReference type="ARBA" id="ARBA00023125"/>
    </source>
</evidence>
<accession>A0A512NA64</accession>
<proteinExistence type="predicted"/>
<gene>
    <name evidence="5" type="ORF">RSO01_30360</name>
</gene>
<dbReference type="InterPro" id="IPR050204">
    <property type="entry name" value="AraC_XylS_family_regulators"/>
</dbReference>
<evidence type="ECO:0000256" key="1">
    <source>
        <dbReference type="ARBA" id="ARBA00023015"/>
    </source>
</evidence>
<dbReference type="RefSeq" id="WP_147149952.1">
    <property type="nucleotide sequence ID" value="NZ_BKAJ01000048.1"/>
</dbReference>
<keyword evidence="1" id="KW-0805">Transcription regulation</keyword>
<organism evidence="5 6">
    <name type="scientific">Reyranella soli</name>
    <dbReference type="NCBI Taxonomy" id="1230389"/>
    <lineage>
        <taxon>Bacteria</taxon>
        <taxon>Pseudomonadati</taxon>
        <taxon>Pseudomonadota</taxon>
        <taxon>Alphaproteobacteria</taxon>
        <taxon>Hyphomicrobiales</taxon>
        <taxon>Reyranellaceae</taxon>
        <taxon>Reyranella</taxon>
    </lineage>
</organism>
<keyword evidence="3" id="KW-0804">Transcription</keyword>
<dbReference type="InterPro" id="IPR018060">
    <property type="entry name" value="HTH_AraC"/>
</dbReference>
<sequence length="340" mass="37901">MLAEHFDTASLPAIRQLEGWQAWYDKMFDVMPAPTRDEGFVAQNETWGVPGITLSRVNSPANTVNRTTSVIRRNAIDHWVFTLSKQSASDVTARGGISFEAPPQTPFILSFGEEMAIRRRTDDRRIQVILARDSFPTIAPLIDAARGRTINTPGARMLADYMLLLERNMPVLEAENSQRLRSAVEAMLVACLAPTAKGLAAARDQINLTLMERVRQAVRRNLRSHLLGPDKLCREAATSRSQLYRLLESEGGVTRYIQRRRLLESFSLLCDARNDVTIGAVAEMLCFADPSTFSRAFRREFGMSPKEVRALSHAGLPPAPPAKEITGPAIRTFSDCLRAF</sequence>
<dbReference type="Gene3D" id="1.10.10.60">
    <property type="entry name" value="Homeodomain-like"/>
    <property type="match status" value="1"/>
</dbReference>
<dbReference type="AlphaFoldDB" id="A0A512NA64"/>
<keyword evidence="6" id="KW-1185">Reference proteome</keyword>
<reference evidence="5 6" key="1">
    <citation type="submission" date="2019-07" db="EMBL/GenBank/DDBJ databases">
        <title>Whole genome shotgun sequence of Reyranella soli NBRC 108950.</title>
        <authorList>
            <person name="Hosoyama A."/>
            <person name="Uohara A."/>
            <person name="Ohji S."/>
            <person name="Ichikawa N."/>
        </authorList>
    </citation>
    <scope>NUCLEOTIDE SEQUENCE [LARGE SCALE GENOMIC DNA]</scope>
    <source>
        <strain evidence="5 6">NBRC 108950</strain>
    </source>
</reference>
<dbReference type="PANTHER" id="PTHR46796">
    <property type="entry name" value="HTH-TYPE TRANSCRIPTIONAL ACTIVATOR RHAS-RELATED"/>
    <property type="match status" value="1"/>
</dbReference>
<evidence type="ECO:0000256" key="3">
    <source>
        <dbReference type="ARBA" id="ARBA00023163"/>
    </source>
</evidence>
<name>A0A512NA64_9HYPH</name>
<dbReference type="Proteomes" id="UP000321058">
    <property type="component" value="Unassembled WGS sequence"/>
</dbReference>
<dbReference type="Pfam" id="PF12833">
    <property type="entry name" value="HTH_18"/>
    <property type="match status" value="1"/>
</dbReference>
<dbReference type="PROSITE" id="PS01124">
    <property type="entry name" value="HTH_ARAC_FAMILY_2"/>
    <property type="match status" value="1"/>
</dbReference>
<dbReference type="GO" id="GO:0043565">
    <property type="term" value="F:sequence-specific DNA binding"/>
    <property type="evidence" value="ECO:0007669"/>
    <property type="project" value="InterPro"/>
</dbReference>
<dbReference type="InterPro" id="IPR009057">
    <property type="entry name" value="Homeodomain-like_sf"/>
</dbReference>
<dbReference type="EMBL" id="BKAJ01000048">
    <property type="protein sequence ID" value="GEP55870.1"/>
    <property type="molecule type" value="Genomic_DNA"/>
</dbReference>
<keyword evidence="2" id="KW-0238">DNA-binding</keyword>
<protein>
    <submittedName>
        <fullName evidence="5">AraC family transcriptional regulator</fullName>
    </submittedName>
</protein>
<feature type="domain" description="HTH araC/xylS-type" evidence="4">
    <location>
        <begin position="212"/>
        <end position="311"/>
    </location>
</feature>
<evidence type="ECO:0000313" key="6">
    <source>
        <dbReference type="Proteomes" id="UP000321058"/>
    </source>
</evidence>
<dbReference type="SMART" id="SM00342">
    <property type="entry name" value="HTH_ARAC"/>
    <property type="match status" value="1"/>
</dbReference>
<comment type="caution">
    <text evidence="5">The sequence shown here is derived from an EMBL/GenBank/DDBJ whole genome shotgun (WGS) entry which is preliminary data.</text>
</comment>
<dbReference type="SUPFAM" id="SSF46689">
    <property type="entry name" value="Homeodomain-like"/>
    <property type="match status" value="1"/>
</dbReference>
<dbReference type="PANTHER" id="PTHR46796:SF6">
    <property type="entry name" value="ARAC SUBFAMILY"/>
    <property type="match status" value="1"/>
</dbReference>
<dbReference type="OrthoDB" id="5295469at2"/>
<evidence type="ECO:0000259" key="4">
    <source>
        <dbReference type="PROSITE" id="PS01124"/>
    </source>
</evidence>
<dbReference type="GO" id="GO:0003700">
    <property type="term" value="F:DNA-binding transcription factor activity"/>
    <property type="evidence" value="ECO:0007669"/>
    <property type="project" value="InterPro"/>
</dbReference>
<evidence type="ECO:0000313" key="5">
    <source>
        <dbReference type="EMBL" id="GEP55870.1"/>
    </source>
</evidence>